<feature type="domain" description="ECT2 BRCT0" evidence="1">
    <location>
        <begin position="56"/>
        <end position="129"/>
    </location>
</feature>
<dbReference type="GO" id="GO:0007399">
    <property type="term" value="P:nervous system development"/>
    <property type="evidence" value="ECO:0007669"/>
    <property type="project" value="TreeGrafter"/>
</dbReference>
<proteinExistence type="predicted"/>
<keyword evidence="3" id="KW-1185">Reference proteome</keyword>
<dbReference type="GO" id="GO:0005096">
    <property type="term" value="F:GTPase activator activity"/>
    <property type="evidence" value="ECO:0007669"/>
    <property type="project" value="InterPro"/>
</dbReference>
<dbReference type="GO" id="GO:0005085">
    <property type="term" value="F:guanyl-nucleotide exchange factor activity"/>
    <property type="evidence" value="ECO:0007669"/>
    <property type="project" value="InterPro"/>
</dbReference>
<accession>A0A1B0D2F4</accession>
<dbReference type="Gene3D" id="3.40.50.10190">
    <property type="entry name" value="BRCT domain"/>
    <property type="match status" value="1"/>
</dbReference>
<evidence type="ECO:0000259" key="1">
    <source>
        <dbReference type="Pfam" id="PF21243"/>
    </source>
</evidence>
<name>A0A1B0D2F4_PHLPP</name>
<dbReference type="EMBL" id="AJVK01022780">
    <property type="status" value="NOT_ANNOTATED_CDS"/>
    <property type="molecule type" value="Genomic_DNA"/>
</dbReference>
<dbReference type="VEuPathDB" id="VectorBase:PPAI001527"/>
<dbReference type="PANTHER" id="PTHR16777:SF2">
    <property type="entry name" value="PROTEIN ECT2"/>
    <property type="match status" value="1"/>
</dbReference>
<dbReference type="GO" id="GO:0000281">
    <property type="term" value="P:mitotic cytokinesis"/>
    <property type="evidence" value="ECO:0007669"/>
    <property type="project" value="TreeGrafter"/>
</dbReference>
<dbReference type="AlphaFoldDB" id="A0A1B0D2F4"/>
<dbReference type="InterPro" id="IPR049396">
    <property type="entry name" value="ECT2_BRCT0"/>
</dbReference>
<evidence type="ECO:0000313" key="2">
    <source>
        <dbReference type="EnsemblMetazoa" id="PPAI001527-PA"/>
    </source>
</evidence>
<dbReference type="Proteomes" id="UP000092462">
    <property type="component" value="Unassembled WGS sequence"/>
</dbReference>
<evidence type="ECO:0000313" key="3">
    <source>
        <dbReference type="Proteomes" id="UP000092462"/>
    </source>
</evidence>
<sequence length="153" mass="17544">MCIEYRENFLGLCMTHMREDIQYRGFSFVAEMSTLAEVENRRICLVGTVLDDEGTVKAAQNFGIPVITSETGSEYILDDDWVTYFVVNQFDGPMFEAIHKSKHRILGPPALKEIYFAKETLPSSNRPIYNYAMKGVITCFTGIRKKEELVRIL</sequence>
<protein>
    <recommendedName>
        <fullName evidence="1">ECT2 BRCT0 domain-containing protein</fullName>
    </recommendedName>
</protein>
<organism evidence="2 3">
    <name type="scientific">Phlebotomus papatasi</name>
    <name type="common">Sandfly</name>
    <dbReference type="NCBI Taxonomy" id="29031"/>
    <lineage>
        <taxon>Eukaryota</taxon>
        <taxon>Metazoa</taxon>
        <taxon>Ecdysozoa</taxon>
        <taxon>Arthropoda</taxon>
        <taxon>Hexapoda</taxon>
        <taxon>Insecta</taxon>
        <taxon>Pterygota</taxon>
        <taxon>Neoptera</taxon>
        <taxon>Endopterygota</taxon>
        <taxon>Diptera</taxon>
        <taxon>Nematocera</taxon>
        <taxon>Psychodoidea</taxon>
        <taxon>Psychodidae</taxon>
        <taxon>Phlebotomus</taxon>
        <taxon>Phlebotomus</taxon>
    </lineage>
</organism>
<dbReference type="EnsemblMetazoa" id="PPAI001527-RA">
    <property type="protein sequence ID" value="PPAI001527-PA"/>
    <property type="gene ID" value="PPAI001527"/>
</dbReference>
<reference evidence="2" key="1">
    <citation type="submission" date="2022-08" db="UniProtKB">
        <authorList>
            <consortium name="EnsemblMetazoa"/>
        </authorList>
    </citation>
    <scope>IDENTIFICATION</scope>
    <source>
        <strain evidence="2">Israel</strain>
    </source>
</reference>
<dbReference type="VEuPathDB" id="VectorBase:PPAPM1_008781"/>
<dbReference type="PANTHER" id="PTHR16777">
    <property type="entry name" value="PROTEIN ECT2"/>
    <property type="match status" value="1"/>
</dbReference>
<dbReference type="GO" id="GO:0005634">
    <property type="term" value="C:nucleus"/>
    <property type="evidence" value="ECO:0007669"/>
    <property type="project" value="InterPro"/>
</dbReference>
<dbReference type="EMBL" id="AJVK01022779">
    <property type="status" value="NOT_ANNOTATED_CDS"/>
    <property type="molecule type" value="Genomic_DNA"/>
</dbReference>
<dbReference type="Pfam" id="PF21243">
    <property type="entry name" value="ECT2_BRCT0"/>
    <property type="match status" value="1"/>
</dbReference>
<dbReference type="InterPro" id="IPR036420">
    <property type="entry name" value="BRCT_dom_sf"/>
</dbReference>
<dbReference type="InterPro" id="IPR026817">
    <property type="entry name" value="Ect2"/>
</dbReference>
<dbReference type="GO" id="GO:2000431">
    <property type="term" value="P:regulation of cytokinesis, actomyosin contractile ring assembly"/>
    <property type="evidence" value="ECO:0007669"/>
    <property type="project" value="InterPro"/>
</dbReference>
<dbReference type="GO" id="GO:0005938">
    <property type="term" value="C:cell cortex"/>
    <property type="evidence" value="ECO:0007669"/>
    <property type="project" value="TreeGrafter"/>
</dbReference>